<dbReference type="FunFam" id="3.40.33.10:FF:000002">
    <property type="entry name" value="Golgi-associated plant pathogenesis-related protein 1"/>
    <property type="match status" value="1"/>
</dbReference>
<sequence length="403" mass="47263">MLSSRTHQQSLANPVVITMVIVSFLSVTIDLSKTLSFLYKLIFMTWASIKRHILVFSSHRQRFYAHTLPLIFCLIYPILLYTYTIFFYPCEQTFNYQQVLCGSPCFKHTSCIHNRYDICMHSVLPCILIRVIRHKRHIQGQLFSVACLDIIVNAPPFTILKIFTAIEYVYIFFNIILTIRMPWISWDKKLFKLLTRVLTQDRENEKKPARKARHRYERPSALRIEMNTPHHRAHGQIKESVDSPQAMYTKVLSDLLQSHNYYRARHSAQPLTVSQRLNLIAQKYAEYLAATSKFEHSRNKLGDDSLGENLYMQWISQGKVPVSGREAAKNWYDEIALYNFKHPRYSEDTGHFTQMIWQSTQRMGVGVALSRDGREVYIVTNYYPVGNIINHGYFEKNVLPTKY</sequence>
<dbReference type="InterPro" id="IPR018244">
    <property type="entry name" value="Allrgn_V5/Tpx1_CS"/>
</dbReference>
<evidence type="ECO:0000313" key="5">
    <source>
        <dbReference type="Proteomes" id="UP000663832"/>
    </source>
</evidence>
<dbReference type="OrthoDB" id="337038at2759"/>
<dbReference type="PANTHER" id="PTHR10334">
    <property type="entry name" value="CYSTEINE-RICH SECRETORY PROTEIN-RELATED"/>
    <property type="match status" value="1"/>
</dbReference>
<accession>A0A814F6J0</accession>
<proteinExistence type="predicted"/>
<dbReference type="InterPro" id="IPR001283">
    <property type="entry name" value="CRISP-related"/>
</dbReference>
<dbReference type="CDD" id="cd05382">
    <property type="entry name" value="CAP_GAPR1-like"/>
    <property type="match status" value="1"/>
</dbReference>
<feature type="domain" description="SCP" evidence="2">
    <location>
        <begin position="250"/>
        <end position="390"/>
    </location>
</feature>
<dbReference type="AlphaFoldDB" id="A0A814F6J0"/>
<keyword evidence="1" id="KW-0472">Membrane</keyword>
<dbReference type="Proteomes" id="UP000663832">
    <property type="component" value="Unassembled WGS sequence"/>
</dbReference>
<keyword evidence="1" id="KW-1133">Transmembrane helix</keyword>
<dbReference type="Pfam" id="PF00188">
    <property type="entry name" value="CAP"/>
    <property type="match status" value="1"/>
</dbReference>
<dbReference type="SMART" id="SM00198">
    <property type="entry name" value="SCP"/>
    <property type="match status" value="1"/>
</dbReference>
<comment type="caution">
    <text evidence="3">The sequence shown here is derived from an EMBL/GenBank/DDBJ whole genome shotgun (WGS) entry which is preliminary data.</text>
</comment>
<gene>
    <name evidence="3" type="ORF">BJG266_LOCUS14749</name>
    <name evidence="4" type="ORF">QVE165_LOCUS18941</name>
</gene>
<dbReference type="GO" id="GO:0005576">
    <property type="term" value="C:extracellular region"/>
    <property type="evidence" value="ECO:0007669"/>
    <property type="project" value="InterPro"/>
</dbReference>
<evidence type="ECO:0000313" key="4">
    <source>
        <dbReference type="EMBL" id="CAF1075726.1"/>
    </source>
</evidence>
<dbReference type="PROSITE" id="PS01009">
    <property type="entry name" value="CRISP_1"/>
    <property type="match status" value="1"/>
</dbReference>
<protein>
    <recommendedName>
        <fullName evidence="2">SCP domain-containing protein</fullName>
    </recommendedName>
</protein>
<feature type="transmembrane region" description="Helical" evidence="1">
    <location>
        <begin position="12"/>
        <end position="31"/>
    </location>
</feature>
<dbReference type="EMBL" id="CAJNOI010000063">
    <property type="protein sequence ID" value="CAF0978728.1"/>
    <property type="molecule type" value="Genomic_DNA"/>
</dbReference>
<reference evidence="3" key="1">
    <citation type="submission" date="2021-02" db="EMBL/GenBank/DDBJ databases">
        <authorList>
            <person name="Nowell W R."/>
        </authorList>
    </citation>
    <scope>NUCLEOTIDE SEQUENCE</scope>
</reference>
<feature type="transmembrane region" description="Helical" evidence="1">
    <location>
        <begin position="68"/>
        <end position="88"/>
    </location>
</feature>
<dbReference type="InterPro" id="IPR014044">
    <property type="entry name" value="CAP_dom"/>
</dbReference>
<organism evidence="3 6">
    <name type="scientific">Adineta steineri</name>
    <dbReference type="NCBI Taxonomy" id="433720"/>
    <lineage>
        <taxon>Eukaryota</taxon>
        <taxon>Metazoa</taxon>
        <taxon>Spiralia</taxon>
        <taxon>Gnathifera</taxon>
        <taxon>Rotifera</taxon>
        <taxon>Eurotatoria</taxon>
        <taxon>Bdelloidea</taxon>
        <taxon>Adinetida</taxon>
        <taxon>Adinetidae</taxon>
        <taxon>Adineta</taxon>
    </lineage>
</organism>
<evidence type="ECO:0000256" key="1">
    <source>
        <dbReference type="SAM" id="Phobius"/>
    </source>
</evidence>
<dbReference type="Gene3D" id="3.40.33.10">
    <property type="entry name" value="CAP"/>
    <property type="match status" value="1"/>
</dbReference>
<keyword evidence="1" id="KW-0812">Transmembrane</keyword>
<name>A0A814F6J0_9BILA</name>
<keyword evidence="5" id="KW-1185">Reference proteome</keyword>
<evidence type="ECO:0000313" key="3">
    <source>
        <dbReference type="EMBL" id="CAF0978728.1"/>
    </source>
</evidence>
<dbReference type="PRINTS" id="PR00837">
    <property type="entry name" value="V5TPXLIKE"/>
</dbReference>
<dbReference type="EMBL" id="CAJNOM010000114">
    <property type="protein sequence ID" value="CAF1075726.1"/>
    <property type="molecule type" value="Genomic_DNA"/>
</dbReference>
<dbReference type="InterPro" id="IPR035940">
    <property type="entry name" value="CAP_sf"/>
</dbReference>
<evidence type="ECO:0000313" key="6">
    <source>
        <dbReference type="Proteomes" id="UP000663877"/>
    </source>
</evidence>
<evidence type="ECO:0000259" key="2">
    <source>
        <dbReference type="SMART" id="SM00198"/>
    </source>
</evidence>
<dbReference type="InterPro" id="IPR034113">
    <property type="entry name" value="SCP_GAPR1-like"/>
</dbReference>
<dbReference type="SUPFAM" id="SSF55797">
    <property type="entry name" value="PR-1-like"/>
    <property type="match status" value="1"/>
</dbReference>
<dbReference type="Proteomes" id="UP000663877">
    <property type="component" value="Unassembled WGS sequence"/>
</dbReference>